<reference evidence="2" key="1">
    <citation type="submission" date="2017-02" db="EMBL/GenBank/DDBJ databases">
        <authorList>
            <person name="Varghese N."/>
            <person name="Submissions S."/>
        </authorList>
    </citation>
    <scope>NUCLEOTIDE SEQUENCE [LARGE SCALE GENOMIC DNA]</scope>
    <source>
        <strain evidence="2">SM117</strain>
    </source>
</reference>
<evidence type="ECO:0000313" key="2">
    <source>
        <dbReference type="Proteomes" id="UP000190989"/>
    </source>
</evidence>
<dbReference type="Proteomes" id="UP000190989">
    <property type="component" value="Unassembled WGS sequence"/>
</dbReference>
<sequence>MKTLELKGYLANVRARKALLGSDSSIADAEVCRNDGLRRTARKRLALERAEARATAAGATPIVSNY</sequence>
<dbReference type="EMBL" id="FVZE01000021">
    <property type="protein sequence ID" value="SLK12666.1"/>
    <property type="molecule type" value="Genomic_DNA"/>
</dbReference>
<dbReference type="AlphaFoldDB" id="A0A1U6IXD0"/>
<dbReference type="RefSeq" id="WP_079732085.1">
    <property type="nucleotide sequence ID" value="NZ_FVZE01000021.1"/>
</dbReference>
<protein>
    <submittedName>
        <fullName evidence="1">Uncharacterized protein</fullName>
    </submittedName>
</protein>
<accession>A0A1U6IXD0</accession>
<dbReference type="STRING" id="428990.SAMN06295987_1216"/>
<proteinExistence type="predicted"/>
<gene>
    <name evidence="1" type="ORF">SAMN06295987_1216</name>
</gene>
<keyword evidence="2" id="KW-1185">Reference proteome</keyword>
<evidence type="ECO:0000313" key="1">
    <source>
        <dbReference type="EMBL" id="SLK12666.1"/>
    </source>
</evidence>
<name>A0A1U6IXD0_9SPHN</name>
<organism evidence="1 2">
    <name type="scientific">Novosphingobium mathurense</name>
    <dbReference type="NCBI Taxonomy" id="428990"/>
    <lineage>
        <taxon>Bacteria</taxon>
        <taxon>Pseudomonadati</taxon>
        <taxon>Pseudomonadota</taxon>
        <taxon>Alphaproteobacteria</taxon>
        <taxon>Sphingomonadales</taxon>
        <taxon>Sphingomonadaceae</taxon>
        <taxon>Novosphingobium</taxon>
    </lineage>
</organism>